<dbReference type="KEGG" id="fcz:IMF26_09375"/>
<evidence type="ECO:0000313" key="2">
    <source>
        <dbReference type="EMBL" id="QUL98234.1"/>
    </source>
</evidence>
<reference evidence="2" key="1">
    <citation type="submission" date="2020-10" db="EMBL/GenBank/DDBJ databases">
        <authorList>
            <person name="Kadnikov V."/>
            <person name="Beletsky A.V."/>
            <person name="Mardanov A.V."/>
            <person name="Karnachuk O.V."/>
            <person name="Ravin N.V."/>
        </authorList>
    </citation>
    <scope>NUCLEOTIDE SEQUENCE</scope>
    <source>
        <strain evidence="2">Bu02</strain>
    </source>
</reference>
<dbReference type="SUPFAM" id="SSF55729">
    <property type="entry name" value="Acyl-CoA N-acyltransferases (Nat)"/>
    <property type="match status" value="1"/>
</dbReference>
<reference evidence="2" key="2">
    <citation type="journal article" date="2023" name="Biology">
        <title>Prokaryotic Life Associated with Coal-Fire Gas Vents Revealed by Metagenomics.</title>
        <authorList>
            <person name="Kadnikov V.V."/>
            <person name="Mardanov A.V."/>
            <person name="Beletsky A.V."/>
            <person name="Karnachuk O.V."/>
            <person name="Ravin N.V."/>
        </authorList>
    </citation>
    <scope>NUCLEOTIDE SEQUENCE</scope>
    <source>
        <strain evidence="2">Bu02</strain>
    </source>
</reference>
<feature type="domain" description="N-acetyltransferase" evidence="1">
    <location>
        <begin position="1"/>
        <end position="110"/>
    </location>
</feature>
<gene>
    <name evidence="2" type="ORF">IMF26_09375</name>
</gene>
<evidence type="ECO:0000259" key="1">
    <source>
        <dbReference type="PROSITE" id="PS51186"/>
    </source>
</evidence>
<dbReference type="Pfam" id="PF13302">
    <property type="entry name" value="Acetyltransf_3"/>
    <property type="match status" value="1"/>
</dbReference>
<dbReference type="InterPro" id="IPR016181">
    <property type="entry name" value="Acyl_CoA_acyltransferase"/>
</dbReference>
<sequence>MVGEGKSKEYIGNISLMNIDWFSGTAELGIFIGNKDYWGKGYGSDAIRTVLRFAFLQLGLRKVFLRVMGSNFRAQRCYRKVGFKEVGRMKAHLLKNGEYEDMVLMETFKEEFAT</sequence>
<dbReference type="PROSITE" id="PS51186">
    <property type="entry name" value="GNAT"/>
    <property type="match status" value="1"/>
</dbReference>
<name>A0AAT9LBV1_9FIRM</name>
<organism evidence="2">
    <name type="scientific">Candidatus Fermentithermobacillus carboniphilus</name>
    <dbReference type="NCBI Taxonomy" id="3085328"/>
    <lineage>
        <taxon>Bacteria</taxon>
        <taxon>Bacillati</taxon>
        <taxon>Bacillota</taxon>
        <taxon>Candidatus Fermentithermobacillia</taxon>
        <taxon>Candidatus Fermentithermobacillales</taxon>
        <taxon>Candidatus Fermentithermobacillaceae</taxon>
        <taxon>Candidatus Fermentithermobacillus</taxon>
    </lineage>
</organism>
<dbReference type="InterPro" id="IPR000182">
    <property type="entry name" value="GNAT_dom"/>
</dbReference>
<proteinExistence type="predicted"/>
<dbReference type="CDD" id="cd04301">
    <property type="entry name" value="NAT_SF"/>
    <property type="match status" value="1"/>
</dbReference>
<dbReference type="PANTHER" id="PTHR43415">
    <property type="entry name" value="SPERMIDINE N(1)-ACETYLTRANSFERASE"/>
    <property type="match status" value="1"/>
</dbReference>
<dbReference type="Gene3D" id="3.40.630.30">
    <property type="match status" value="1"/>
</dbReference>
<dbReference type="PANTHER" id="PTHR43415:SF3">
    <property type="entry name" value="GNAT-FAMILY ACETYLTRANSFERASE"/>
    <property type="match status" value="1"/>
</dbReference>
<dbReference type="GO" id="GO:0016747">
    <property type="term" value="F:acyltransferase activity, transferring groups other than amino-acyl groups"/>
    <property type="evidence" value="ECO:0007669"/>
    <property type="project" value="InterPro"/>
</dbReference>
<protein>
    <submittedName>
        <fullName evidence="2">GNAT family N-acetyltransferase</fullName>
    </submittedName>
</protein>
<accession>A0AAT9LBV1</accession>
<dbReference type="EMBL" id="CP062796">
    <property type="protein sequence ID" value="QUL98234.1"/>
    <property type="molecule type" value="Genomic_DNA"/>
</dbReference>
<dbReference type="AlphaFoldDB" id="A0AAT9LBV1"/>